<protein>
    <submittedName>
        <fullName evidence="1">Uncharacterized protein</fullName>
    </submittedName>
</protein>
<sequence length="173" mass="19593">MTNLFTQDDCKLIMTTMMNQMKHLSAEERIKVGMLCNKMKPIAEGKEIFEVLSVDQANELIQAAQPSEPDLYESFEDLLDNIAQHNIATEGIVTIIPADDVLRFTLGWVCIETERVWKIKIMNLKKWPGTFNNEKKDESAMPPDNRMDLMKRANVSMEGKMALAAALSNLGKD</sequence>
<dbReference type="AlphaFoldDB" id="A0A0F9V657"/>
<proteinExistence type="predicted"/>
<organism evidence="1">
    <name type="scientific">marine sediment metagenome</name>
    <dbReference type="NCBI Taxonomy" id="412755"/>
    <lineage>
        <taxon>unclassified sequences</taxon>
        <taxon>metagenomes</taxon>
        <taxon>ecological metagenomes</taxon>
    </lineage>
</organism>
<gene>
    <name evidence="1" type="ORF">LCGC14_0523190</name>
</gene>
<comment type="caution">
    <text evidence="1">The sequence shown here is derived from an EMBL/GenBank/DDBJ whole genome shotgun (WGS) entry which is preliminary data.</text>
</comment>
<dbReference type="EMBL" id="LAZR01000662">
    <property type="protein sequence ID" value="KKN61328.1"/>
    <property type="molecule type" value="Genomic_DNA"/>
</dbReference>
<accession>A0A0F9V657</accession>
<name>A0A0F9V657_9ZZZZ</name>
<evidence type="ECO:0000313" key="1">
    <source>
        <dbReference type="EMBL" id="KKN61328.1"/>
    </source>
</evidence>
<reference evidence="1" key="1">
    <citation type="journal article" date="2015" name="Nature">
        <title>Complex archaea that bridge the gap between prokaryotes and eukaryotes.</title>
        <authorList>
            <person name="Spang A."/>
            <person name="Saw J.H."/>
            <person name="Jorgensen S.L."/>
            <person name="Zaremba-Niedzwiedzka K."/>
            <person name="Martijn J."/>
            <person name="Lind A.E."/>
            <person name="van Eijk R."/>
            <person name="Schleper C."/>
            <person name="Guy L."/>
            <person name="Ettema T.J."/>
        </authorList>
    </citation>
    <scope>NUCLEOTIDE SEQUENCE</scope>
</reference>